<reference evidence="3" key="1">
    <citation type="submission" date="2006-02" db="EMBL/GenBank/DDBJ databases">
        <title>Complete sequence of chromosome of Rhodoferax ferrireducens DSM 15236.</title>
        <authorList>
            <person name="Copeland A."/>
            <person name="Lucas S."/>
            <person name="Lapidus A."/>
            <person name="Barry K."/>
            <person name="Detter J.C."/>
            <person name="Glavina del Rio T."/>
            <person name="Hammon N."/>
            <person name="Israni S."/>
            <person name="Pitluck S."/>
            <person name="Brettin T."/>
            <person name="Bruce D."/>
            <person name="Han C."/>
            <person name="Tapia R."/>
            <person name="Gilna P."/>
            <person name="Kiss H."/>
            <person name="Schmutz J."/>
            <person name="Larimer F."/>
            <person name="Land M."/>
            <person name="Kyrpides N."/>
            <person name="Ivanova N."/>
            <person name="Richardson P."/>
        </authorList>
    </citation>
    <scope>NUCLEOTIDE SEQUENCE [LARGE SCALE GENOMIC DNA]</scope>
    <source>
        <strain evidence="3">ATCC BAA-621 / DSM 15236 / T118</strain>
    </source>
</reference>
<proteinExistence type="predicted"/>
<name>Q21Z90_ALBFT</name>
<dbReference type="STRING" id="338969.Rfer_1177"/>
<accession>Q21Z90</accession>
<dbReference type="Proteomes" id="UP000008332">
    <property type="component" value="Chromosome"/>
</dbReference>
<feature type="domain" description="TniQ" evidence="1">
    <location>
        <begin position="19"/>
        <end position="171"/>
    </location>
</feature>
<protein>
    <recommendedName>
        <fullName evidence="1">TniQ domain-containing protein</fullName>
    </recommendedName>
</protein>
<keyword evidence="3" id="KW-1185">Reference proteome</keyword>
<dbReference type="InterPro" id="IPR009492">
    <property type="entry name" value="TniQ"/>
</dbReference>
<sequence>MKASASFPAGVPLPFLPMWIEGETLYSWAARFHELQGRTSSRQTGITLFGRSHAAADYAIPLGVAHFAALTRGQLGSPSEILMKRTALCELRPFLSISCWDSMLKRFVDTLRSENTRPTVGIRAGGIGERCPLRYCGDCIKDELAELGTSYWHLQHQLQCSVTCLKHQKPLEFPERRRTTWSLPHHANSFAKSASVSDRFLASALLLSRISEVCTQLNPIHIPTFADAATRSLLNQDVATTVPRRCGDALSAWFSQTQSSQVARVYYPDHADLISGRWIVQLLRSRCSIKPIHWLLLWAAILENVPEELALKQFGLAVNCQAVDSELADHWSELSNHMLYRFVHARHRASNASQEERHGIQ</sequence>
<dbReference type="EMBL" id="CP000267">
    <property type="protein sequence ID" value="ABD68913.1"/>
    <property type="molecule type" value="Genomic_DNA"/>
</dbReference>
<dbReference type="KEGG" id="rfr:Rfer_1177"/>
<evidence type="ECO:0000259" key="1">
    <source>
        <dbReference type="Pfam" id="PF06527"/>
    </source>
</evidence>
<dbReference type="eggNOG" id="COG2963">
    <property type="taxonomic scope" value="Bacteria"/>
</dbReference>
<dbReference type="HOGENOM" id="CLU_766988_0_0_4"/>
<evidence type="ECO:0000313" key="3">
    <source>
        <dbReference type="Proteomes" id="UP000008332"/>
    </source>
</evidence>
<organism evidence="2 3">
    <name type="scientific">Albidiferax ferrireducens (strain ATCC BAA-621 / DSM 15236 / T118)</name>
    <name type="common">Rhodoferax ferrireducens</name>
    <dbReference type="NCBI Taxonomy" id="338969"/>
    <lineage>
        <taxon>Bacteria</taxon>
        <taxon>Pseudomonadati</taxon>
        <taxon>Pseudomonadota</taxon>
        <taxon>Betaproteobacteria</taxon>
        <taxon>Burkholderiales</taxon>
        <taxon>Comamonadaceae</taxon>
        <taxon>Rhodoferax</taxon>
    </lineage>
</organism>
<evidence type="ECO:0000313" key="2">
    <source>
        <dbReference type="EMBL" id="ABD68913.1"/>
    </source>
</evidence>
<gene>
    <name evidence="2" type="ordered locus">Rfer_1177</name>
</gene>
<dbReference type="AlphaFoldDB" id="Q21Z90"/>
<dbReference type="Pfam" id="PF06527">
    <property type="entry name" value="TniQ"/>
    <property type="match status" value="1"/>
</dbReference>
<dbReference type="OrthoDB" id="470139at2"/>